<evidence type="ECO:0000313" key="4">
    <source>
        <dbReference type="EMBL" id="WAR12904.1"/>
    </source>
</evidence>
<dbReference type="SUPFAM" id="SSF49417">
    <property type="entry name" value="p53-like transcription factors"/>
    <property type="match status" value="1"/>
</dbReference>
<sequence length="1367" mass="149588">MSEETGIQLLNDFIKNVSAAELLKTIATATSQANQLITAHNSGMKNHPLPLGLDLNSMINDAKSSSLKSPTLSQHNFKDQDGGVLSFNGLSQGLSMNNGLSHGLTVNVNSGNEPVIISDGDRRQSDSAFSPNLLPFDGQIPTGQMPQIPHNGVSSPEYPTSSTGSPYTDPNLSPFDSGVNFMETEHGVPLPLNPSNGLSFPADTATQSSLINGTDRLCIDSIQPIDNVDSELKPKQELTDLDFENKAGKVPRMPQDSDASTASTSMLPSVDCVFNPDEAQQEVPNEFIFTKFGQEGDDPNLGSVYPFRSEGSEVLNSESPALPSVVSPSPFKTPTNKKRGELRRQKEPILCQHFPASKHGCELRILEQPEDQHRARYLTEGSRGAVKSKNGNGHPVVKLFGYSGEATLQVFIGNDNGKVRPHGFYQACKVCGKNSTQCVDRDIDGTTVIEITLCPSNDMTATIDCVGILKLRNADVEQRIGLSKAKKKSTKARMIFRVTFQKPCGSPQESFMSGGDELFIIGKNFLRGTRVFFQQMVDDQDDPLWEREGEIDKDFFQTVVVHSGGKISESQPFAYKSDDPDIKQDMDMTVEDNGRKRNYPFVAPDGSFHSSDSSRRESFSMNQISDDTLSEVQSHFNEGEGEVQWEVKNEDLFEKADSDCLTLSSLDFNSNSDVFSSNSDVFSSQPMDVSYNDRNDVQTHTSDSFMSGVLGVQKLPESIPQSAGSIVSQFLQNIEMALQNSVMSSRAQHNNDTIMTSASSHSVMTTDKLDCHNVPKGSSFLKEALTCSTANLDAMYLPTLQATAGLKSSQKNDADIMNMDINLGVDSALKALLSEQALNSTQQPVSVAMPSTINTLEDVKPSLGFTVTSTSDTIDLTQSDETNKEDQHIAFTPQQIAPSIQSGLPFQELLLSTSQPMGSQPLTIPGSMYELGGSSHTSLATVHHPPAAFQSLVSSLQNSIMSVQSSSQPAGQGHNLPASGINMPTSLAQLPQFLQLIASHGLSQSQQDKIQQQLQNNAGQQQPSGHVNLNQELIQSVLQQHLSQKTNLQNGRIQTSQQQQQQQQQHLLVTSPPQQHGMSPSPSQQYQQPMDNICAPQHQQNQPSQQQFVSPSQDAQVHSSQPHTPLQFPPPSPTMAPASPYTSVASPHTPQVSSMVHLGSPMVNHTDLAESPSPAMVQSPMPASPYLPSQQPTGAQPPAVQVDQSMAQPQLFLQGMTQSQTLSTVTGALNMQAAGFPGTTVEWTVYIDRVCWYYQSLCNISEKKGLIMFKLLEQKQCVYDICLVTYSGLKCLVNILWLMSNIKRCRKCCNTCMIVSIKCKYFICIYVFEIIIMKMMSIRSVLNIVLNRQYLCKELYLYKYICANGCM</sequence>
<dbReference type="InterPro" id="IPR011539">
    <property type="entry name" value="RHD_DNA_bind_dom"/>
</dbReference>
<proteinExistence type="predicted"/>
<feature type="region of interest" description="Disordered" evidence="1">
    <location>
        <begin position="318"/>
        <end position="341"/>
    </location>
</feature>
<reference evidence="4" key="1">
    <citation type="submission" date="2022-11" db="EMBL/GenBank/DDBJ databases">
        <title>Centuries of genome instability and evolution in soft-shell clam transmissible cancer (bioRxiv).</title>
        <authorList>
            <person name="Hart S.F.M."/>
            <person name="Yonemitsu M.A."/>
            <person name="Giersch R.M."/>
            <person name="Beal B.F."/>
            <person name="Arriagada G."/>
            <person name="Davis B.W."/>
            <person name="Ostrander E.A."/>
            <person name="Goff S.P."/>
            <person name="Metzger M.J."/>
        </authorList>
    </citation>
    <scope>NUCLEOTIDE SEQUENCE</scope>
    <source>
        <strain evidence="4">MELC-2E11</strain>
        <tissue evidence="4">Siphon/mantle</tissue>
    </source>
</reference>
<dbReference type="PROSITE" id="PS50254">
    <property type="entry name" value="REL_2"/>
    <property type="match status" value="1"/>
</dbReference>
<feature type="region of interest" description="Disordered" evidence="1">
    <location>
        <begin position="963"/>
        <end position="983"/>
    </location>
</feature>
<feature type="compositionally biased region" description="Low complexity" evidence="1">
    <location>
        <begin position="1079"/>
        <end position="1089"/>
    </location>
</feature>
<dbReference type="InterPro" id="IPR008366">
    <property type="entry name" value="NFAT"/>
</dbReference>
<name>A0ABY7EWV5_MYAAR</name>
<evidence type="ECO:0000259" key="3">
    <source>
        <dbReference type="PROSITE" id="PS50254"/>
    </source>
</evidence>
<dbReference type="PANTHER" id="PTHR12533:SF7">
    <property type="entry name" value="NFAT NUCLEAR FACTOR, ISOFORM B"/>
    <property type="match status" value="1"/>
</dbReference>
<feature type="compositionally biased region" description="Polar residues" evidence="1">
    <location>
        <begin position="1114"/>
        <end position="1124"/>
    </location>
</feature>
<keyword evidence="5" id="KW-1185">Reference proteome</keyword>
<protein>
    <submittedName>
        <fullName evidence="4">NFAT5-like protein</fullName>
    </submittedName>
</protein>
<dbReference type="InterPro" id="IPR013783">
    <property type="entry name" value="Ig-like_fold"/>
</dbReference>
<keyword evidence="2" id="KW-0472">Membrane</keyword>
<accession>A0ABY7EWV5</accession>
<feature type="compositionally biased region" description="Low complexity" evidence="1">
    <location>
        <begin position="318"/>
        <end position="330"/>
    </location>
</feature>
<dbReference type="InterPro" id="IPR008967">
    <property type="entry name" value="p53-like_TF_DNA-bd_sf"/>
</dbReference>
<feature type="region of interest" description="Disordered" evidence="1">
    <location>
        <begin position="1045"/>
        <end position="1200"/>
    </location>
</feature>
<feature type="domain" description="RHD" evidence="3">
    <location>
        <begin position="345"/>
        <end position="506"/>
    </location>
</feature>
<feature type="compositionally biased region" description="Polar residues" evidence="1">
    <location>
        <begin position="1066"/>
        <end position="1078"/>
    </location>
</feature>
<dbReference type="PANTHER" id="PTHR12533">
    <property type="entry name" value="NFAT"/>
    <property type="match status" value="1"/>
</dbReference>
<dbReference type="InterPro" id="IPR037059">
    <property type="entry name" value="RHD_DNA_bind_dom_sf"/>
</dbReference>
<feature type="region of interest" description="Disordered" evidence="1">
    <location>
        <begin position="121"/>
        <end position="144"/>
    </location>
</feature>
<feature type="transmembrane region" description="Helical" evidence="2">
    <location>
        <begin position="1313"/>
        <end position="1332"/>
    </location>
</feature>
<feature type="compositionally biased region" description="Polar residues" evidence="1">
    <location>
        <begin position="1144"/>
        <end position="1154"/>
    </location>
</feature>
<feature type="compositionally biased region" description="Polar residues" evidence="1">
    <location>
        <begin position="1045"/>
        <end position="1056"/>
    </location>
</feature>
<dbReference type="Proteomes" id="UP001164746">
    <property type="component" value="Chromosome 8"/>
</dbReference>
<dbReference type="Gene3D" id="2.60.40.10">
    <property type="entry name" value="Immunoglobulins"/>
    <property type="match status" value="1"/>
</dbReference>
<dbReference type="SUPFAM" id="SSF81296">
    <property type="entry name" value="E set domains"/>
    <property type="match status" value="1"/>
</dbReference>
<dbReference type="InterPro" id="IPR014756">
    <property type="entry name" value="Ig_E-set"/>
</dbReference>
<evidence type="ECO:0000256" key="2">
    <source>
        <dbReference type="SAM" id="Phobius"/>
    </source>
</evidence>
<dbReference type="Gene3D" id="2.60.40.340">
    <property type="entry name" value="Rel homology domain (RHD), DNA-binding domain"/>
    <property type="match status" value="1"/>
</dbReference>
<feature type="compositionally biased region" description="Low complexity" evidence="1">
    <location>
        <begin position="1096"/>
        <end position="1113"/>
    </location>
</feature>
<feature type="region of interest" description="Disordered" evidence="1">
    <location>
        <begin position="593"/>
        <end position="616"/>
    </location>
</feature>
<keyword evidence="2" id="KW-1133">Transmembrane helix</keyword>
<evidence type="ECO:0000256" key="1">
    <source>
        <dbReference type="SAM" id="MobiDB-lite"/>
    </source>
</evidence>
<gene>
    <name evidence="4" type="ORF">MAR_027084</name>
</gene>
<evidence type="ECO:0000313" key="5">
    <source>
        <dbReference type="Proteomes" id="UP001164746"/>
    </source>
</evidence>
<keyword evidence="2" id="KW-0812">Transmembrane</keyword>
<dbReference type="Pfam" id="PF00554">
    <property type="entry name" value="RHD_DNA_bind"/>
    <property type="match status" value="1"/>
</dbReference>
<dbReference type="EMBL" id="CP111019">
    <property type="protein sequence ID" value="WAR12904.1"/>
    <property type="molecule type" value="Genomic_DNA"/>
</dbReference>
<organism evidence="4 5">
    <name type="scientific">Mya arenaria</name>
    <name type="common">Soft-shell clam</name>
    <dbReference type="NCBI Taxonomy" id="6604"/>
    <lineage>
        <taxon>Eukaryota</taxon>
        <taxon>Metazoa</taxon>
        <taxon>Spiralia</taxon>
        <taxon>Lophotrochozoa</taxon>
        <taxon>Mollusca</taxon>
        <taxon>Bivalvia</taxon>
        <taxon>Autobranchia</taxon>
        <taxon>Heteroconchia</taxon>
        <taxon>Euheterodonta</taxon>
        <taxon>Imparidentia</taxon>
        <taxon>Neoheterodontei</taxon>
        <taxon>Myida</taxon>
        <taxon>Myoidea</taxon>
        <taxon>Myidae</taxon>
        <taxon>Mya</taxon>
    </lineage>
</organism>